<dbReference type="GO" id="GO:0005524">
    <property type="term" value="F:ATP binding"/>
    <property type="evidence" value="ECO:0007669"/>
    <property type="project" value="UniProtKB-KW"/>
</dbReference>
<dbReference type="GO" id="GO:0045003">
    <property type="term" value="P:double-strand break repair via synthesis-dependent strand annealing"/>
    <property type="evidence" value="ECO:0007669"/>
    <property type="project" value="TreeGrafter"/>
</dbReference>
<name>A0A7K7DN42_PHEME</name>
<feature type="compositionally biased region" description="Polar residues" evidence="5">
    <location>
        <begin position="228"/>
        <end position="244"/>
    </location>
</feature>
<dbReference type="InterPro" id="IPR010994">
    <property type="entry name" value="RuvA_2-like"/>
</dbReference>
<dbReference type="SUPFAM" id="SSF52980">
    <property type="entry name" value="Restriction endonuclease-like"/>
    <property type="match status" value="1"/>
</dbReference>
<dbReference type="InterPro" id="IPR006166">
    <property type="entry name" value="ERCC4_domain"/>
</dbReference>
<evidence type="ECO:0000256" key="5">
    <source>
        <dbReference type="SAM" id="MobiDB-lite"/>
    </source>
</evidence>
<evidence type="ECO:0000259" key="6">
    <source>
        <dbReference type="SMART" id="SM00891"/>
    </source>
</evidence>
<feature type="domain" description="ERCC4" evidence="6">
    <location>
        <begin position="287"/>
        <end position="370"/>
    </location>
</feature>
<keyword evidence="1" id="KW-0547">Nucleotide-binding</keyword>
<dbReference type="PANTHER" id="PTHR14025">
    <property type="entry name" value="FANCONI ANEMIA GROUP M FANCM FAMILY MEMBER"/>
    <property type="match status" value="1"/>
</dbReference>
<feature type="compositionally biased region" description="Basic residues" evidence="5">
    <location>
        <begin position="83"/>
        <end position="93"/>
    </location>
</feature>
<feature type="non-terminal residue" evidence="7">
    <location>
        <position position="1"/>
    </location>
</feature>
<dbReference type="SUPFAM" id="SSF47781">
    <property type="entry name" value="RuvA domain 2-like"/>
    <property type="match status" value="1"/>
</dbReference>
<dbReference type="GO" id="GO:0000400">
    <property type="term" value="F:four-way junction DNA binding"/>
    <property type="evidence" value="ECO:0007669"/>
    <property type="project" value="TreeGrafter"/>
</dbReference>
<evidence type="ECO:0000256" key="1">
    <source>
        <dbReference type="ARBA" id="ARBA00022741"/>
    </source>
</evidence>
<dbReference type="Proteomes" id="UP000578259">
    <property type="component" value="Unassembled WGS sequence"/>
</dbReference>
<comment type="caution">
    <text evidence="7">The sequence shown here is derived from an EMBL/GenBank/DDBJ whole genome shotgun (WGS) entry which is preliminary data.</text>
</comment>
<keyword evidence="2" id="KW-0378">Hydrolase</keyword>
<feature type="compositionally biased region" description="Low complexity" evidence="5">
    <location>
        <begin position="209"/>
        <end position="219"/>
    </location>
</feature>
<gene>
    <name evidence="7" type="primary">Fancm</name>
    <name evidence="7" type="ORF">PHEMEL_R14687</name>
</gene>
<dbReference type="GO" id="GO:0043138">
    <property type="term" value="F:3'-5' DNA helicase activity"/>
    <property type="evidence" value="ECO:0007669"/>
    <property type="project" value="TreeGrafter"/>
</dbReference>
<dbReference type="GO" id="GO:0004518">
    <property type="term" value="F:nuclease activity"/>
    <property type="evidence" value="ECO:0007669"/>
    <property type="project" value="InterPro"/>
</dbReference>
<dbReference type="Gene3D" id="3.40.50.10130">
    <property type="match status" value="1"/>
</dbReference>
<keyword evidence="3" id="KW-0347">Helicase</keyword>
<keyword evidence="8" id="KW-1185">Reference proteome</keyword>
<dbReference type="EMBL" id="VZSJ01005471">
    <property type="protein sequence ID" value="NWY33843.1"/>
    <property type="molecule type" value="Genomic_DNA"/>
</dbReference>
<dbReference type="GO" id="GO:0036297">
    <property type="term" value="P:interstrand cross-link repair"/>
    <property type="evidence" value="ECO:0007669"/>
    <property type="project" value="TreeGrafter"/>
</dbReference>
<proteinExistence type="predicted"/>
<evidence type="ECO:0000256" key="3">
    <source>
        <dbReference type="ARBA" id="ARBA00022806"/>
    </source>
</evidence>
<evidence type="ECO:0000256" key="2">
    <source>
        <dbReference type="ARBA" id="ARBA00022801"/>
    </source>
</evidence>
<organism evidence="7 8">
    <name type="scientific">Pheucticus melanocephalus</name>
    <name type="common">Black-headed grosbeak</name>
    <name type="synonym">Guiraca melanocephala</name>
    <dbReference type="NCBI Taxonomy" id="371919"/>
    <lineage>
        <taxon>Eukaryota</taxon>
        <taxon>Metazoa</taxon>
        <taxon>Chordata</taxon>
        <taxon>Craniata</taxon>
        <taxon>Vertebrata</taxon>
        <taxon>Euteleostomi</taxon>
        <taxon>Archelosauria</taxon>
        <taxon>Archosauria</taxon>
        <taxon>Dinosauria</taxon>
        <taxon>Saurischia</taxon>
        <taxon>Theropoda</taxon>
        <taxon>Coelurosauria</taxon>
        <taxon>Aves</taxon>
        <taxon>Neognathae</taxon>
        <taxon>Neoaves</taxon>
        <taxon>Telluraves</taxon>
        <taxon>Australaves</taxon>
        <taxon>Passeriformes</taxon>
        <taxon>Cardinalidae</taxon>
        <taxon>Pheucticus</taxon>
    </lineage>
</organism>
<keyword evidence="4" id="KW-0067">ATP-binding</keyword>
<accession>A0A7K7DN42</accession>
<evidence type="ECO:0000313" key="7">
    <source>
        <dbReference type="EMBL" id="NWY33843.1"/>
    </source>
</evidence>
<dbReference type="InterPro" id="IPR011335">
    <property type="entry name" value="Restrct_endonuc-II-like"/>
</dbReference>
<evidence type="ECO:0000256" key="4">
    <source>
        <dbReference type="ARBA" id="ARBA00022840"/>
    </source>
</evidence>
<protein>
    <submittedName>
        <fullName evidence="7">FANCM protein</fullName>
    </submittedName>
</protein>
<reference evidence="7 8" key="1">
    <citation type="submission" date="2019-09" db="EMBL/GenBank/DDBJ databases">
        <title>Bird 10,000 Genomes (B10K) Project - Family phase.</title>
        <authorList>
            <person name="Zhang G."/>
        </authorList>
    </citation>
    <scope>NUCLEOTIDE SEQUENCE [LARGE SCALE GENOMIC DNA]</scope>
    <source>
        <strain evidence="7">OUT-0018</strain>
        <tissue evidence="7">Muscle</tissue>
    </source>
</reference>
<dbReference type="PANTHER" id="PTHR14025:SF20">
    <property type="entry name" value="FANCONI ANEMIA GROUP M PROTEIN"/>
    <property type="match status" value="1"/>
</dbReference>
<dbReference type="Pfam" id="PF02732">
    <property type="entry name" value="ERCC4"/>
    <property type="match status" value="1"/>
</dbReference>
<sequence length="513" mass="55068">MRAVYLSSVRSPALGSRYRMVHREFNPSTIFSQIPEQDVAYAEDSFCVGDEEEEEAPSGCSEEEECVDFDLLTREGSSSRQRYLTRRRRRLSQARRAGNAPAPLQKRKPSRIIVLSDSSEEEMGASRQGKGQLPRALPSAPSAQPRSGAGEATAPQAWGQDKERLLGLEASMSGMLDPPPGQPGRSSTSIPPAGSGCRNKDLQAAAEVSSSLKTHGSSSGAACPAVPNPSSATARISSVPSEHSPSPAGISRVPSPSLAGISRVPSEHSPSPAGISRVPSEHSPSLCILADTREICSGPEVLSCLRAGHGLRVQVCSLGSSDYIVSNRLAVDRVLQSELQSPGNRNKLSQRLQRLQGIFERICVIVETDRVRPGETSRCFQRTQHYNGVLSALVQAGIRLLFSSCQEETAALLKELALLEHRKDAAIQVPTEPEGHSRDILNFYLSIPNLSYGAALNLCHSFGSITAVANSSVPALAAGARLSQPQAEELHRFLRHDFDLQLLPQPLPAKGKG</sequence>
<dbReference type="GO" id="GO:0009378">
    <property type="term" value="F:four-way junction helicase activity"/>
    <property type="evidence" value="ECO:0007669"/>
    <property type="project" value="TreeGrafter"/>
</dbReference>
<feature type="region of interest" description="Disordered" evidence="5">
    <location>
        <begin position="78"/>
        <end position="281"/>
    </location>
</feature>
<feature type="non-terminal residue" evidence="7">
    <location>
        <position position="513"/>
    </location>
</feature>
<dbReference type="AlphaFoldDB" id="A0A7K7DN42"/>
<evidence type="ECO:0000313" key="8">
    <source>
        <dbReference type="Proteomes" id="UP000578259"/>
    </source>
</evidence>
<dbReference type="SMART" id="SM00891">
    <property type="entry name" value="ERCC4"/>
    <property type="match status" value="1"/>
</dbReference>
<dbReference type="Gene3D" id="1.10.150.20">
    <property type="entry name" value="5' to 3' exonuclease, C-terminal subdomain"/>
    <property type="match status" value="1"/>
</dbReference>
<dbReference type="GO" id="GO:0016787">
    <property type="term" value="F:hydrolase activity"/>
    <property type="evidence" value="ECO:0007669"/>
    <property type="project" value="UniProtKB-KW"/>
</dbReference>